<dbReference type="PROSITE" id="PS51257">
    <property type="entry name" value="PROKAR_LIPOPROTEIN"/>
    <property type="match status" value="1"/>
</dbReference>
<protein>
    <recommendedName>
        <fullName evidence="2">DUF4595 domain-containing protein</fullName>
    </recommendedName>
</protein>
<proteinExistence type="predicted"/>
<evidence type="ECO:0000313" key="1">
    <source>
        <dbReference type="EMBL" id="MPM38076.1"/>
    </source>
</evidence>
<organism evidence="1">
    <name type="scientific">bioreactor metagenome</name>
    <dbReference type="NCBI Taxonomy" id="1076179"/>
    <lineage>
        <taxon>unclassified sequences</taxon>
        <taxon>metagenomes</taxon>
        <taxon>ecological metagenomes</taxon>
    </lineage>
</organism>
<evidence type="ECO:0008006" key="2">
    <source>
        <dbReference type="Google" id="ProtNLM"/>
    </source>
</evidence>
<dbReference type="AlphaFoldDB" id="A0A644ZB07"/>
<reference evidence="1" key="1">
    <citation type="submission" date="2019-08" db="EMBL/GenBank/DDBJ databases">
        <authorList>
            <person name="Kucharzyk K."/>
            <person name="Murdoch R.W."/>
            <person name="Higgins S."/>
            <person name="Loffler F."/>
        </authorList>
    </citation>
    <scope>NUCLEOTIDE SEQUENCE</scope>
</reference>
<accession>A0A644ZB07</accession>
<comment type="caution">
    <text evidence="1">The sequence shown here is derived from an EMBL/GenBank/DDBJ whole genome shotgun (WGS) entry which is preliminary data.</text>
</comment>
<gene>
    <name evidence="1" type="ORF">SDC9_84699</name>
</gene>
<sequence>MKRLIYLSLLFLAACSSEVTINTNSFNLKGKVKSITDTQSQGIYDKTYNVYPDTMSAGAVSFISIREFDEEGRWVSAKMELTNGKVYSTTEVLYDKDGNYAGTKDVDANGKLFRETTVTEISKDKIVMVSKDGSGKQLSENVSEYEDGLVVKQTTTWSDGTLTMIYEYKRDSDGNEEEIKIHTISSNSNPKESDQIMKVKILKTDVYGNWIRQAYYNSDNDKCTVIDRKIEYY</sequence>
<dbReference type="EMBL" id="VSSQ01008163">
    <property type="protein sequence ID" value="MPM38076.1"/>
    <property type="molecule type" value="Genomic_DNA"/>
</dbReference>
<name>A0A644ZB07_9ZZZZ</name>